<protein>
    <submittedName>
        <fullName evidence="4">PiggyBac transposable element-derived protein domain-containing protein</fullName>
    </submittedName>
</protein>
<dbReference type="Proteomes" id="UP000887540">
    <property type="component" value="Unplaced"/>
</dbReference>
<evidence type="ECO:0000259" key="2">
    <source>
        <dbReference type="Pfam" id="PF13843"/>
    </source>
</evidence>
<proteinExistence type="predicted"/>
<feature type="region of interest" description="Disordered" evidence="1">
    <location>
        <begin position="1"/>
        <end position="33"/>
    </location>
</feature>
<dbReference type="WBParaSite" id="ACRNAN_scaffold16360.g22881.t1">
    <property type="protein sequence ID" value="ACRNAN_scaffold16360.g22881.t1"/>
    <property type="gene ID" value="ACRNAN_scaffold16360.g22881"/>
</dbReference>
<accession>A0A914D081</accession>
<dbReference type="Pfam" id="PF13843">
    <property type="entry name" value="DDE_Tnp_1_7"/>
    <property type="match status" value="2"/>
</dbReference>
<feature type="domain" description="PiggyBac transposable element-derived protein" evidence="2">
    <location>
        <begin position="220"/>
        <end position="320"/>
    </location>
</feature>
<evidence type="ECO:0000313" key="3">
    <source>
        <dbReference type="Proteomes" id="UP000887540"/>
    </source>
</evidence>
<keyword evidence="3" id="KW-1185">Reference proteome</keyword>
<dbReference type="PANTHER" id="PTHR46599:SF3">
    <property type="entry name" value="PIGGYBAC TRANSPOSABLE ELEMENT-DERIVED PROTEIN 4"/>
    <property type="match status" value="1"/>
</dbReference>
<organism evidence="3 4">
    <name type="scientific">Acrobeloides nanus</name>
    <dbReference type="NCBI Taxonomy" id="290746"/>
    <lineage>
        <taxon>Eukaryota</taxon>
        <taxon>Metazoa</taxon>
        <taxon>Ecdysozoa</taxon>
        <taxon>Nematoda</taxon>
        <taxon>Chromadorea</taxon>
        <taxon>Rhabditida</taxon>
        <taxon>Tylenchina</taxon>
        <taxon>Cephalobomorpha</taxon>
        <taxon>Cephaloboidea</taxon>
        <taxon>Cephalobidae</taxon>
        <taxon>Acrobeloides</taxon>
    </lineage>
</organism>
<evidence type="ECO:0000256" key="1">
    <source>
        <dbReference type="SAM" id="MobiDB-lite"/>
    </source>
</evidence>
<dbReference type="AlphaFoldDB" id="A0A914D081"/>
<name>A0A914D081_9BILA</name>
<feature type="compositionally biased region" description="Acidic residues" evidence="1">
    <location>
        <begin position="10"/>
        <end position="33"/>
    </location>
</feature>
<sequence>MDLKNYFEKDSDDEVSEEEASDYDDTEDEDVEEDDIENLLEVLANPDVEIVPIPTDPITYEATEGKPWHEVPPPPEHEPDFKEEPLMSRLSDIHCHLCFSRSRYMALVKCLRFDDFENRAKTENNQNLDKLCPINEVFDPIIASFKKMLLPGGYICLDENLLGFRGRVAFKMFLPSKPKKFGIKIFLLADVSTGYCWNAKIYTGKDSAEKSDEPLGVKKNQVKFLFRQFETLVLFQAKDSKMVTLYSTQFHSQGKLIATGKTHPNQNKVLPEAINLYNKTKCTVDIINQQEDDYSYDIVTCRWPLKVFLWLLNMVGLNSYILFKVHMERQGLNSNFDPSMRKLFLHNLSMQMMEDQIEYYSYSKILVTKTFRAIYDSMKILYLKVRGKSGEGGFWWCNSDEKAHSIRTTVEPCMGLMCKKKLCPQHTTQVAFCSKHAEDYIEWRNKKAVEMGQQMEIDSPVQDLKLENPIQCQVCKVERVKMGRSKKADTRCAECKKPMCKDCKSSANDHYCYICAEE</sequence>
<evidence type="ECO:0000313" key="4">
    <source>
        <dbReference type="WBParaSite" id="ACRNAN_scaffold16360.g22881.t1"/>
    </source>
</evidence>
<dbReference type="PANTHER" id="PTHR46599">
    <property type="entry name" value="PIGGYBAC TRANSPOSABLE ELEMENT-DERIVED PROTEIN 4"/>
    <property type="match status" value="1"/>
</dbReference>
<reference evidence="4" key="1">
    <citation type="submission" date="2022-11" db="UniProtKB">
        <authorList>
            <consortium name="WormBaseParasite"/>
        </authorList>
    </citation>
    <scope>IDENTIFICATION</scope>
</reference>
<dbReference type="InterPro" id="IPR029526">
    <property type="entry name" value="PGBD"/>
</dbReference>
<feature type="domain" description="PiggyBac transposable element-derived protein" evidence="2">
    <location>
        <begin position="97"/>
        <end position="215"/>
    </location>
</feature>